<feature type="region of interest" description="Disordered" evidence="1">
    <location>
        <begin position="1"/>
        <end position="26"/>
    </location>
</feature>
<organism evidence="2 3">
    <name type="scientific">Diceros bicornis minor</name>
    <name type="common">South-central black rhinoceros</name>
    <dbReference type="NCBI Taxonomy" id="77932"/>
    <lineage>
        <taxon>Eukaryota</taxon>
        <taxon>Metazoa</taxon>
        <taxon>Chordata</taxon>
        <taxon>Craniata</taxon>
        <taxon>Vertebrata</taxon>
        <taxon>Euteleostomi</taxon>
        <taxon>Mammalia</taxon>
        <taxon>Eutheria</taxon>
        <taxon>Laurasiatheria</taxon>
        <taxon>Perissodactyla</taxon>
        <taxon>Rhinocerotidae</taxon>
        <taxon>Diceros</taxon>
    </lineage>
</organism>
<gene>
    <name evidence="2" type="ORF">HPG69_016511</name>
</gene>
<dbReference type="AlphaFoldDB" id="A0A7J7F4T0"/>
<proteinExistence type="predicted"/>
<reference evidence="2 3" key="1">
    <citation type="journal article" date="2020" name="Mol. Biol. Evol.">
        <title>Interspecific Gene Flow and the Evolution of Specialization in Black and White Rhinoceros.</title>
        <authorList>
            <person name="Moodley Y."/>
            <person name="Westbury M.V."/>
            <person name="Russo I.M."/>
            <person name="Gopalakrishnan S."/>
            <person name="Rakotoarivelo A."/>
            <person name="Olsen R.A."/>
            <person name="Prost S."/>
            <person name="Tunstall T."/>
            <person name="Ryder O.A."/>
            <person name="Dalen L."/>
            <person name="Bruford M.W."/>
        </authorList>
    </citation>
    <scope>NUCLEOTIDE SEQUENCE [LARGE SCALE GENOMIC DNA]</scope>
    <source>
        <strain evidence="2">SBR-YM</strain>
        <tissue evidence="2">Skin</tissue>
    </source>
</reference>
<keyword evidence="3" id="KW-1185">Reference proteome</keyword>
<feature type="region of interest" description="Disordered" evidence="1">
    <location>
        <begin position="41"/>
        <end position="144"/>
    </location>
</feature>
<feature type="compositionally biased region" description="Low complexity" evidence="1">
    <location>
        <begin position="100"/>
        <end position="117"/>
    </location>
</feature>
<dbReference type="Proteomes" id="UP000551758">
    <property type="component" value="Unassembled WGS sequence"/>
</dbReference>
<evidence type="ECO:0000256" key="1">
    <source>
        <dbReference type="SAM" id="MobiDB-lite"/>
    </source>
</evidence>
<evidence type="ECO:0000313" key="3">
    <source>
        <dbReference type="Proteomes" id="UP000551758"/>
    </source>
</evidence>
<evidence type="ECO:0000313" key="2">
    <source>
        <dbReference type="EMBL" id="KAF5923045.1"/>
    </source>
</evidence>
<dbReference type="EMBL" id="JACDTQ010001372">
    <property type="protein sequence ID" value="KAF5923045.1"/>
    <property type="molecule type" value="Genomic_DNA"/>
</dbReference>
<protein>
    <submittedName>
        <fullName evidence="2">Uncharacterized protein</fullName>
    </submittedName>
</protein>
<feature type="compositionally biased region" description="Basic and acidic residues" evidence="1">
    <location>
        <begin position="1"/>
        <end position="10"/>
    </location>
</feature>
<accession>A0A7J7F4T0</accession>
<comment type="caution">
    <text evidence="2">The sequence shown here is derived from an EMBL/GenBank/DDBJ whole genome shotgun (WGS) entry which is preliminary data.</text>
</comment>
<name>A0A7J7F4T0_DICBM</name>
<sequence length="201" mass="22071">MKIRKVKELRPNSALVSSQHSKDTQERVQVQHLVLLREGRVWKGDRTRDVCPAPTPDPQAVDRAVGSAWVQPLSSQGQGPCAPPRHPGPSSTPRRPPSRLRPSAPRTTATIAPRARTCSQSTATRHARLPLALTTSGGRWAPGRDPIAIEQEHLLSYVQAPQERDGHHFAVNKFTPCDTNLSTFTEVGEAEGQRPLSPRSK</sequence>